<dbReference type="Proteomes" id="UP000183649">
    <property type="component" value="Unassembled WGS sequence"/>
</dbReference>
<dbReference type="PANTHER" id="PTHR38035:SF1">
    <property type="entry name" value="ANCILLARY SECYEG TRANSLOCON SUBUNIT"/>
    <property type="match status" value="1"/>
</dbReference>
<keyword evidence="6" id="KW-0143">Chaperone</keyword>
<dbReference type="GO" id="GO:0044877">
    <property type="term" value="F:protein-containing complex binding"/>
    <property type="evidence" value="ECO:0007669"/>
    <property type="project" value="InterPro"/>
</dbReference>
<dbReference type="InterPro" id="IPR026039">
    <property type="entry name" value="YfgM"/>
</dbReference>
<organism evidence="11 12">
    <name type="scientific">Thiomonas bhubaneswarensis</name>
    <dbReference type="NCBI Taxonomy" id="339866"/>
    <lineage>
        <taxon>Bacteria</taxon>
        <taxon>Pseudomonadati</taxon>
        <taxon>Pseudomonadota</taxon>
        <taxon>Betaproteobacteria</taxon>
        <taxon>Burkholderiales</taxon>
        <taxon>Thiomonas</taxon>
    </lineage>
</organism>
<comment type="similarity">
    <text evidence="7">Belongs to the YfgM family.</text>
</comment>
<proteinExistence type="inferred from homology"/>
<keyword evidence="4 9" id="KW-1133">Transmembrane helix</keyword>
<dbReference type="Pfam" id="PF09976">
    <property type="entry name" value="TPR_21"/>
    <property type="match status" value="1"/>
</dbReference>
<evidence type="ECO:0000256" key="8">
    <source>
        <dbReference type="ARBA" id="ARBA00024235"/>
    </source>
</evidence>
<dbReference type="RefSeq" id="WP_055450479.1">
    <property type="nucleotide sequence ID" value="NZ_CYHF01000005.1"/>
</dbReference>
<evidence type="ECO:0000256" key="6">
    <source>
        <dbReference type="ARBA" id="ARBA00023186"/>
    </source>
</evidence>
<evidence type="ECO:0000259" key="10">
    <source>
        <dbReference type="Pfam" id="PF09976"/>
    </source>
</evidence>
<keyword evidence="5 9" id="KW-0472">Membrane</keyword>
<dbReference type="AlphaFoldDB" id="A0A0K6I1K6"/>
<evidence type="ECO:0000256" key="5">
    <source>
        <dbReference type="ARBA" id="ARBA00023136"/>
    </source>
</evidence>
<dbReference type="GO" id="GO:0005886">
    <property type="term" value="C:plasma membrane"/>
    <property type="evidence" value="ECO:0007669"/>
    <property type="project" value="UniProtKB-SubCell"/>
</dbReference>
<feature type="transmembrane region" description="Helical" evidence="9">
    <location>
        <begin position="21"/>
        <end position="42"/>
    </location>
</feature>
<name>A0A0K6I1K6_9BURK</name>
<evidence type="ECO:0000256" key="9">
    <source>
        <dbReference type="SAM" id="Phobius"/>
    </source>
</evidence>
<evidence type="ECO:0000313" key="12">
    <source>
        <dbReference type="Proteomes" id="UP000183649"/>
    </source>
</evidence>
<accession>A0A0K6I1K6</accession>
<comment type="subcellular location">
    <subcellularLocation>
        <location evidence="1">Cell membrane</location>
        <topology evidence="1">Single-pass type II membrane protein</topology>
    </subcellularLocation>
</comment>
<evidence type="ECO:0000256" key="4">
    <source>
        <dbReference type="ARBA" id="ARBA00022989"/>
    </source>
</evidence>
<keyword evidence="2" id="KW-1003">Cell membrane</keyword>
<evidence type="ECO:0000256" key="3">
    <source>
        <dbReference type="ARBA" id="ARBA00022692"/>
    </source>
</evidence>
<reference evidence="12" key="1">
    <citation type="submission" date="2015-08" db="EMBL/GenBank/DDBJ databases">
        <authorList>
            <person name="Varghese N."/>
        </authorList>
    </citation>
    <scope>NUCLEOTIDE SEQUENCE [LARGE SCALE GENOMIC DNA]</scope>
    <source>
        <strain evidence="12">DSM 18181</strain>
    </source>
</reference>
<evidence type="ECO:0000256" key="1">
    <source>
        <dbReference type="ARBA" id="ARBA00004401"/>
    </source>
</evidence>
<dbReference type="STRING" id="339866.GCA_001418255_01578"/>
<dbReference type="InterPro" id="IPR011990">
    <property type="entry name" value="TPR-like_helical_dom_sf"/>
</dbReference>
<dbReference type="EMBL" id="CYHF01000005">
    <property type="protein sequence ID" value="CUA97044.1"/>
    <property type="molecule type" value="Genomic_DNA"/>
</dbReference>
<dbReference type="InterPro" id="IPR018704">
    <property type="entry name" value="SecYEG/CpoB_TPR"/>
</dbReference>
<dbReference type="PANTHER" id="PTHR38035">
    <property type="entry name" value="UPF0070 PROTEIN YFGM"/>
    <property type="match status" value="1"/>
</dbReference>
<dbReference type="PIRSF" id="PIRSF006170">
    <property type="entry name" value="YfgM"/>
    <property type="match status" value="1"/>
</dbReference>
<sequence length="212" mass="22887">MSYNFEEQEQIAQMRHFWERWGTLISAAVLAVALGFAGYYGWQWWQRSEGAKAAVVFEQVQAAIQSNSPDKIEQAWAVMQSKAPGSAYAGMAALAVAKSLHDSGKNAQAIDALKWAAEHASGPSERAVARLNLSALQIDAKQYAEASKTLADVPEASFAALFDMRRGDLAMLQGQRDAARSAYEAALKALPADAPERDAIQRRLQSVGGSAA</sequence>
<feature type="domain" description="Ancillary SecYEG translocon subunit/Cell division coordinator CpoB TPR" evidence="10">
    <location>
        <begin position="15"/>
        <end position="208"/>
    </location>
</feature>
<gene>
    <name evidence="11" type="ORF">Ga0061069_10572</name>
</gene>
<dbReference type="Gene3D" id="1.25.40.10">
    <property type="entry name" value="Tetratricopeptide repeat domain"/>
    <property type="match status" value="1"/>
</dbReference>
<evidence type="ECO:0000256" key="2">
    <source>
        <dbReference type="ARBA" id="ARBA00022475"/>
    </source>
</evidence>
<dbReference type="OrthoDB" id="8521102at2"/>
<evidence type="ECO:0000313" key="11">
    <source>
        <dbReference type="EMBL" id="CUA97044.1"/>
    </source>
</evidence>
<dbReference type="SUPFAM" id="SSF48452">
    <property type="entry name" value="TPR-like"/>
    <property type="match status" value="1"/>
</dbReference>
<keyword evidence="3 9" id="KW-0812">Transmembrane</keyword>
<evidence type="ECO:0000256" key="7">
    <source>
        <dbReference type="ARBA" id="ARBA00024197"/>
    </source>
</evidence>
<protein>
    <recommendedName>
        <fullName evidence="8">Ancillary SecYEG translocon subunit</fullName>
    </recommendedName>
</protein>
<keyword evidence="12" id="KW-1185">Reference proteome</keyword>